<dbReference type="Gene3D" id="3.40.50.150">
    <property type="entry name" value="Vaccinia Virus protein VP39"/>
    <property type="match status" value="1"/>
</dbReference>
<dbReference type="Pfam" id="PF00145">
    <property type="entry name" value="DNA_methylase"/>
    <property type="match status" value="1"/>
</dbReference>
<keyword evidence="3 7" id="KW-0808">Transferase</keyword>
<dbReference type="GO" id="GO:0044027">
    <property type="term" value="P:negative regulation of gene expression via chromosomal CpG island methylation"/>
    <property type="evidence" value="ECO:0007669"/>
    <property type="project" value="TreeGrafter"/>
</dbReference>
<dbReference type="PANTHER" id="PTHR10629:SF52">
    <property type="entry name" value="DNA (CYTOSINE-5)-METHYLTRANSFERASE 1"/>
    <property type="match status" value="1"/>
</dbReference>
<keyword evidence="5" id="KW-0680">Restriction system</keyword>
<evidence type="ECO:0000256" key="4">
    <source>
        <dbReference type="ARBA" id="ARBA00022691"/>
    </source>
</evidence>
<sequence>MKAISLFACGGIGDLGLRHAGFDVLVANELLSDRAEVFKHNFPETKMIVGDIWEKENEILDATSAALEGRELDLVFATPPCQGMSKNGRGKLLSLIRQGLKDSVDERNLLVIPAINIFKKSGAHTLIMENVPEMENTVIPHPNKERELINIIELIKEELGSDFSSSIRVVEFANYGVPQSRQRLISIFTKNKNLKGHIENKGSLFPCETHSKDGFLGKKWVTVKDVIGELPSLDASSPETASCEKIPYHRVPLLDEEKYFWVSNTPPEKSAFDNQCVNPDCGFDKNQIHSAKKDAKGINRSSRETPIRCQRCGELLPRPWVRMNDTYRLMKGYTSAYKRMSWDAPASTLTRNFSYACSDNKLHPEQNRVLSLYEAMMLHTVVGYPFDWKRQDGKKISDKLIRELIGESVPPLGLDAIFSHLRLLAHNEDTSRLSQKAEGQQELCLTMV</sequence>
<proteinExistence type="inferred from homology"/>
<dbReference type="RefSeq" id="WP_109063213.1">
    <property type="nucleotide sequence ID" value="NZ_QETA01000011.1"/>
</dbReference>
<evidence type="ECO:0000256" key="5">
    <source>
        <dbReference type="ARBA" id="ARBA00022747"/>
    </source>
</evidence>
<accession>A0A2V1JTC6</accession>
<protein>
    <recommendedName>
        <fullName evidence="1">DNA (cytosine-5-)-methyltransferase</fullName>
        <ecNumber evidence="1">2.1.1.37</ecNumber>
    </recommendedName>
</protein>
<dbReference type="EMBL" id="QETA01000011">
    <property type="protein sequence ID" value="PWF20872.1"/>
    <property type="molecule type" value="Genomic_DNA"/>
</dbReference>
<dbReference type="PANTHER" id="PTHR10629">
    <property type="entry name" value="CYTOSINE-SPECIFIC METHYLTRANSFERASE"/>
    <property type="match status" value="1"/>
</dbReference>
<dbReference type="InterPro" id="IPR001525">
    <property type="entry name" value="C5_MeTfrase"/>
</dbReference>
<keyword evidence="4 7" id="KW-0949">S-adenosyl-L-methionine</keyword>
<evidence type="ECO:0000256" key="7">
    <source>
        <dbReference type="PROSITE-ProRule" id="PRU01016"/>
    </source>
</evidence>
<comment type="caution">
    <text evidence="8">The sequence shown here is derived from an EMBL/GenBank/DDBJ whole genome shotgun (WGS) entry which is preliminary data.</text>
</comment>
<comment type="catalytic activity">
    <reaction evidence="6">
        <text>a 2'-deoxycytidine in DNA + S-adenosyl-L-methionine = a 5-methyl-2'-deoxycytidine in DNA + S-adenosyl-L-homocysteine + H(+)</text>
        <dbReference type="Rhea" id="RHEA:13681"/>
        <dbReference type="Rhea" id="RHEA-COMP:11369"/>
        <dbReference type="Rhea" id="RHEA-COMP:11370"/>
        <dbReference type="ChEBI" id="CHEBI:15378"/>
        <dbReference type="ChEBI" id="CHEBI:57856"/>
        <dbReference type="ChEBI" id="CHEBI:59789"/>
        <dbReference type="ChEBI" id="CHEBI:85452"/>
        <dbReference type="ChEBI" id="CHEBI:85454"/>
        <dbReference type="EC" id="2.1.1.37"/>
    </reaction>
</comment>
<dbReference type="GO" id="GO:0032259">
    <property type="term" value="P:methylation"/>
    <property type="evidence" value="ECO:0007669"/>
    <property type="project" value="UniProtKB-KW"/>
</dbReference>
<dbReference type="PROSITE" id="PS00094">
    <property type="entry name" value="C5_MTASE_1"/>
    <property type="match status" value="1"/>
</dbReference>
<dbReference type="InterPro" id="IPR050390">
    <property type="entry name" value="C5-Methyltransferase"/>
</dbReference>
<dbReference type="GO" id="GO:0009307">
    <property type="term" value="P:DNA restriction-modification system"/>
    <property type="evidence" value="ECO:0007669"/>
    <property type="project" value="UniProtKB-KW"/>
</dbReference>
<dbReference type="Proteomes" id="UP000245212">
    <property type="component" value="Unassembled WGS sequence"/>
</dbReference>
<evidence type="ECO:0000256" key="1">
    <source>
        <dbReference type="ARBA" id="ARBA00011975"/>
    </source>
</evidence>
<evidence type="ECO:0000313" key="9">
    <source>
        <dbReference type="Proteomes" id="UP000245212"/>
    </source>
</evidence>
<dbReference type="GO" id="GO:0003677">
    <property type="term" value="F:DNA binding"/>
    <property type="evidence" value="ECO:0007669"/>
    <property type="project" value="TreeGrafter"/>
</dbReference>
<keyword evidence="2 7" id="KW-0489">Methyltransferase</keyword>
<name>A0A2V1JTC6_9BURK</name>
<dbReference type="GO" id="GO:0003886">
    <property type="term" value="F:DNA (cytosine-5-)-methyltransferase activity"/>
    <property type="evidence" value="ECO:0007669"/>
    <property type="project" value="UniProtKB-EC"/>
</dbReference>
<evidence type="ECO:0000256" key="6">
    <source>
        <dbReference type="ARBA" id="ARBA00047422"/>
    </source>
</evidence>
<evidence type="ECO:0000313" key="8">
    <source>
        <dbReference type="EMBL" id="PWF20872.1"/>
    </source>
</evidence>
<reference evidence="9" key="1">
    <citation type="submission" date="2018-05" db="EMBL/GenBank/DDBJ databases">
        <authorList>
            <person name="Li Y."/>
        </authorList>
    </citation>
    <scope>NUCLEOTIDE SEQUENCE [LARGE SCALE GENOMIC DNA]</scope>
    <source>
        <strain evidence="9">3d-2-2</strain>
    </source>
</reference>
<dbReference type="AlphaFoldDB" id="A0A2V1JTC6"/>
<organism evidence="8 9">
    <name type="scientific">Corticimicrobacter populi</name>
    <dbReference type="NCBI Taxonomy" id="2175229"/>
    <lineage>
        <taxon>Bacteria</taxon>
        <taxon>Pseudomonadati</taxon>
        <taxon>Pseudomonadota</taxon>
        <taxon>Betaproteobacteria</taxon>
        <taxon>Burkholderiales</taxon>
        <taxon>Alcaligenaceae</taxon>
        <taxon>Corticimicrobacter</taxon>
    </lineage>
</organism>
<evidence type="ECO:0000256" key="3">
    <source>
        <dbReference type="ARBA" id="ARBA00022679"/>
    </source>
</evidence>
<gene>
    <name evidence="8" type="ORF">DD235_16460</name>
</gene>
<comment type="similarity">
    <text evidence="7">Belongs to the class I-like SAM-binding methyltransferase superfamily. C5-methyltransferase family.</text>
</comment>
<dbReference type="InterPro" id="IPR029063">
    <property type="entry name" value="SAM-dependent_MTases_sf"/>
</dbReference>
<dbReference type="EC" id="2.1.1.37" evidence="1"/>
<dbReference type="InterPro" id="IPR018117">
    <property type="entry name" value="C5_DNA_meth_AS"/>
</dbReference>
<dbReference type="Gene3D" id="3.90.120.10">
    <property type="entry name" value="DNA Methylase, subunit A, domain 2"/>
    <property type="match status" value="1"/>
</dbReference>
<feature type="active site" evidence="7">
    <location>
        <position position="81"/>
    </location>
</feature>
<dbReference type="SUPFAM" id="SSF53335">
    <property type="entry name" value="S-adenosyl-L-methionine-dependent methyltransferases"/>
    <property type="match status" value="1"/>
</dbReference>
<dbReference type="PROSITE" id="PS51679">
    <property type="entry name" value="SAM_MT_C5"/>
    <property type="match status" value="1"/>
</dbReference>
<keyword evidence="9" id="KW-1185">Reference proteome</keyword>
<evidence type="ECO:0000256" key="2">
    <source>
        <dbReference type="ARBA" id="ARBA00022603"/>
    </source>
</evidence>